<feature type="chain" id="PRO_5012849783" evidence="4">
    <location>
        <begin position="25"/>
        <end position="529"/>
    </location>
</feature>
<dbReference type="Gene3D" id="2.115.10.20">
    <property type="entry name" value="Glycosyl hydrolase domain, family 43"/>
    <property type="match status" value="1"/>
</dbReference>
<dbReference type="GO" id="GO:0005737">
    <property type="term" value="C:cytoplasm"/>
    <property type="evidence" value="ECO:0007669"/>
    <property type="project" value="TreeGrafter"/>
</dbReference>
<evidence type="ECO:0000256" key="1">
    <source>
        <dbReference type="ARBA" id="ARBA00009902"/>
    </source>
</evidence>
<name>A0A222EPU1_9MOLU</name>
<dbReference type="PANTHER" id="PTHR42800">
    <property type="entry name" value="EXOINULINASE INUD (AFU_ORTHOLOGUE AFUA_5G00480)"/>
    <property type="match status" value="1"/>
</dbReference>
<dbReference type="SUPFAM" id="SSF49899">
    <property type="entry name" value="Concanavalin A-like lectins/glucanases"/>
    <property type="match status" value="1"/>
</dbReference>
<dbReference type="Pfam" id="PF00251">
    <property type="entry name" value="Glyco_hydro_32N"/>
    <property type="match status" value="1"/>
</dbReference>
<keyword evidence="4" id="KW-0732">Signal</keyword>
<evidence type="ECO:0000256" key="4">
    <source>
        <dbReference type="SAM" id="SignalP"/>
    </source>
</evidence>
<dbReference type="PROSITE" id="PS51257">
    <property type="entry name" value="PROKAR_LIPOPROTEIN"/>
    <property type="match status" value="1"/>
</dbReference>
<dbReference type="RefSeq" id="WP_094049389.1">
    <property type="nucleotide sequence ID" value="NZ_CP022535.1"/>
</dbReference>
<dbReference type="OrthoDB" id="387639at2"/>
<dbReference type="PANTHER" id="PTHR42800:SF1">
    <property type="entry name" value="EXOINULINASE INUD (AFU_ORTHOLOGUE AFUA_5G00480)"/>
    <property type="match status" value="1"/>
</dbReference>
<dbReference type="EMBL" id="CP022535">
    <property type="protein sequence ID" value="ASP28550.1"/>
    <property type="molecule type" value="Genomic_DNA"/>
</dbReference>
<dbReference type="InterPro" id="IPR013148">
    <property type="entry name" value="Glyco_hydro_32_N"/>
</dbReference>
<dbReference type="CDD" id="cd18622">
    <property type="entry name" value="GH32_Inu-like"/>
    <property type="match status" value="1"/>
</dbReference>
<sequence length="529" mass="60479">MKKLMNLGLALFLSTSLTSSIVSCGNSQFRNFELPGIDKQRFSNRFHVQNPTTGMMNDIQGGFYRNGKWHVYFLQNADGIFDASGENHGKFGSVWYHVTTVDWIHWNYEGPAVPKYTTKYGDQASGTFFEDVDNSFGYGEEAIIAITTSYSDAGQNIMMFYSIDGGYTFSPVKEEPVLWNPHKNTNENFRDPYFFKKDNKFIMYIAEEYEFGVYVSDNPTEGYKKTGSFKADHPMLECPNLFQMNITNETDKKKWVAIYGGNGGWGDNKDDLSTGTYYITGDLDSETYVFSPDENQKYKRLDFGPDYYAAKFMTKSSSNTNLDSLISSAWLSNWSYNFSIPNDGRIGNMTLAREIKLLNIGTKEVPNYEFQSNYLGFDSIYHTIEGNYVSNTKIIEDTKMSGKYYKLDISLSNLSNTKEKVTLSLGDNSYSIKAELDFEKNLISVKRTMDGNLYYGEEEFEKTRVFKASLSSIKDEANIALYVDRTSAEFKFPDGSTFTMLKFADNKTKEDVYLTLENIKATYKYYQVA</sequence>
<evidence type="ECO:0000256" key="2">
    <source>
        <dbReference type="ARBA" id="ARBA00022801"/>
    </source>
</evidence>
<keyword evidence="7" id="KW-1185">Reference proteome</keyword>
<evidence type="ECO:0000256" key="3">
    <source>
        <dbReference type="ARBA" id="ARBA00023295"/>
    </source>
</evidence>
<reference evidence="6 7" key="1">
    <citation type="submission" date="2017-07" db="EMBL/GenBank/DDBJ databases">
        <title>Complete genome sequence of Spiroplasma corruscae EC-1 (DSM 19793).</title>
        <authorList>
            <person name="Tsai Y.-M."/>
            <person name="Lo W.-S."/>
            <person name="Kuo C.-H."/>
        </authorList>
    </citation>
    <scope>NUCLEOTIDE SEQUENCE [LARGE SCALE GENOMIC DNA]</scope>
    <source>
        <strain evidence="6 7">EC-1</strain>
    </source>
</reference>
<comment type="similarity">
    <text evidence="1">Belongs to the glycosyl hydrolase 32 family.</text>
</comment>
<dbReference type="GO" id="GO:0004575">
    <property type="term" value="F:sucrose alpha-glucosidase activity"/>
    <property type="evidence" value="ECO:0007669"/>
    <property type="project" value="TreeGrafter"/>
</dbReference>
<protein>
    <submittedName>
        <fullName evidence="6">Levanase</fullName>
    </submittedName>
</protein>
<feature type="signal peptide" evidence="4">
    <location>
        <begin position="1"/>
        <end position="24"/>
    </location>
</feature>
<dbReference type="Proteomes" id="UP000203229">
    <property type="component" value="Chromosome"/>
</dbReference>
<dbReference type="SMART" id="SM00640">
    <property type="entry name" value="Glyco_32"/>
    <property type="match status" value="1"/>
</dbReference>
<feature type="domain" description="Glycosyl hydrolase family 32 N-terminal" evidence="5">
    <location>
        <begin position="50"/>
        <end position="359"/>
    </location>
</feature>
<organism evidence="6 7">
    <name type="scientific">Spiroplasma corruscae</name>
    <dbReference type="NCBI Taxonomy" id="216934"/>
    <lineage>
        <taxon>Bacteria</taxon>
        <taxon>Bacillati</taxon>
        <taxon>Mycoplasmatota</taxon>
        <taxon>Mollicutes</taxon>
        <taxon>Entomoplasmatales</taxon>
        <taxon>Spiroplasmataceae</taxon>
        <taxon>Spiroplasma</taxon>
    </lineage>
</organism>
<dbReference type="InterPro" id="IPR023296">
    <property type="entry name" value="Glyco_hydro_beta-prop_sf"/>
</dbReference>
<proteinExistence type="inferred from homology"/>
<keyword evidence="3" id="KW-0326">Glycosidase</keyword>
<dbReference type="SUPFAM" id="SSF75005">
    <property type="entry name" value="Arabinanase/levansucrase/invertase"/>
    <property type="match status" value="1"/>
</dbReference>
<keyword evidence="2" id="KW-0378">Hydrolase</keyword>
<evidence type="ECO:0000259" key="5">
    <source>
        <dbReference type="Pfam" id="PF00251"/>
    </source>
</evidence>
<dbReference type="InterPro" id="IPR001362">
    <property type="entry name" value="Glyco_hydro_32"/>
</dbReference>
<dbReference type="InterPro" id="IPR013320">
    <property type="entry name" value="ConA-like_dom_sf"/>
</dbReference>
<gene>
    <name evidence="6" type="primary">sacC</name>
    <name evidence="6" type="ORF">SCORR_v1c07780</name>
</gene>
<dbReference type="KEGG" id="scou:SCORR_v1c07780"/>
<evidence type="ECO:0000313" key="7">
    <source>
        <dbReference type="Proteomes" id="UP000203229"/>
    </source>
</evidence>
<dbReference type="GO" id="GO:0005987">
    <property type="term" value="P:sucrose catabolic process"/>
    <property type="evidence" value="ECO:0007669"/>
    <property type="project" value="TreeGrafter"/>
</dbReference>
<accession>A0A222EPU1</accession>
<evidence type="ECO:0000313" key="6">
    <source>
        <dbReference type="EMBL" id="ASP28550.1"/>
    </source>
</evidence>
<dbReference type="AlphaFoldDB" id="A0A222EPU1"/>